<dbReference type="Gene3D" id="1.10.1040.50">
    <property type="match status" value="1"/>
</dbReference>
<proteinExistence type="predicted"/>
<keyword evidence="5" id="KW-1185">Reference proteome</keyword>
<dbReference type="InterPro" id="IPR006108">
    <property type="entry name" value="3HC_DH_C"/>
</dbReference>
<dbReference type="Gene3D" id="1.10.1040.10">
    <property type="entry name" value="N-(1-d-carboxylethyl)-l-norvaline Dehydrogenase, domain 2"/>
    <property type="match status" value="1"/>
</dbReference>
<protein>
    <submittedName>
        <fullName evidence="4">3-hydroxyadipyl-CoA dehydrogenase</fullName>
    </submittedName>
</protein>
<sequence>MNAAIGKVAVCGAGAMGSGIAQVAAQAGASVLIFDVNAQALDASRARTLADLDKLAARGKLSADEVRAIGERMQWVSTLDALADRDLVIEAIIEDAGIKGQLFEQVEAILSPEAIIATNTSSLPISRLARGLKRPERFIGMHFFNPATVMKLVEVISGAATDPAVAERIRATAQSWGKVAIPVADVPGFIVNRVARPFYGEAFAALNEDAADAPAIDALFRAAGFRMGPLELTDLIGQDVNFAVARSVFDSYFGRTRFVPQLRQAALVDAGWLGRKTGRGVYDYRDGAPRAADPQVPDASVSDTHRQAIAALKEAVPGTFLRCGALFVGTTQGRTARQESDSLGAPVILFDWSPADAAGPIGFTLSDERVRPDVFGLLAAQSRAGVEIADRPGMIVARTLAQLANAAADAVLEQVADEQGIDAALRYGANYPYGPFAWADRYGRGALVRLLDGIADGTGEALYRPSHYLRNRA</sequence>
<keyword evidence="1" id="KW-0560">Oxidoreductase</keyword>
<dbReference type="InterPro" id="IPR006176">
    <property type="entry name" value="3-OHacyl-CoA_DH_NAD-bd"/>
</dbReference>
<dbReference type="SUPFAM" id="SSF51735">
    <property type="entry name" value="NAD(P)-binding Rossmann-fold domains"/>
    <property type="match status" value="1"/>
</dbReference>
<dbReference type="Proteomes" id="UP001059971">
    <property type="component" value="Chromosome 1"/>
</dbReference>
<dbReference type="EMBL" id="AP018817">
    <property type="protein sequence ID" value="BBF69990.1"/>
    <property type="molecule type" value="Genomic_DNA"/>
</dbReference>
<dbReference type="Pfam" id="PF02737">
    <property type="entry name" value="3HCDH_N"/>
    <property type="match status" value="1"/>
</dbReference>
<evidence type="ECO:0000259" key="2">
    <source>
        <dbReference type="Pfam" id="PF00725"/>
    </source>
</evidence>
<dbReference type="InterPro" id="IPR036291">
    <property type="entry name" value="NAD(P)-bd_dom_sf"/>
</dbReference>
<dbReference type="InterPro" id="IPR013328">
    <property type="entry name" value="6PGD_dom2"/>
</dbReference>
<dbReference type="Gene3D" id="3.40.50.720">
    <property type="entry name" value="NAD(P)-binding Rossmann-like Domain"/>
    <property type="match status" value="1"/>
</dbReference>
<feature type="domain" description="3-hydroxyacyl-CoA dehydrogenase NAD binding" evidence="3">
    <location>
        <begin position="7"/>
        <end position="185"/>
    </location>
</feature>
<evidence type="ECO:0000259" key="3">
    <source>
        <dbReference type="Pfam" id="PF02737"/>
    </source>
</evidence>
<organism evidence="4 5">
    <name type="scientific">Sphingomonas bisphenolicum</name>
    <dbReference type="NCBI Taxonomy" id="296544"/>
    <lineage>
        <taxon>Bacteria</taxon>
        <taxon>Pseudomonadati</taxon>
        <taxon>Pseudomonadota</taxon>
        <taxon>Alphaproteobacteria</taxon>
        <taxon>Sphingomonadales</taxon>
        <taxon>Sphingomonadaceae</taxon>
        <taxon>Sphingomonas</taxon>
    </lineage>
</organism>
<reference evidence="4" key="1">
    <citation type="submission" date="2018-07" db="EMBL/GenBank/DDBJ databases">
        <title>Complete genome sequence of Sphingomonas bisphenolicum strain AO1, a bisphenol A degradative bacterium isolated from Japanese farm field.</title>
        <authorList>
            <person name="Murakami M."/>
            <person name="Koh M."/>
            <person name="Koba S."/>
            <person name="Matsumura Y."/>
        </authorList>
    </citation>
    <scope>NUCLEOTIDE SEQUENCE</scope>
    <source>
        <strain evidence="4">AO1</strain>
    </source>
</reference>
<dbReference type="Pfam" id="PF00725">
    <property type="entry name" value="3HCDH"/>
    <property type="match status" value="2"/>
</dbReference>
<evidence type="ECO:0000313" key="5">
    <source>
        <dbReference type="Proteomes" id="UP001059971"/>
    </source>
</evidence>
<dbReference type="PANTHER" id="PTHR48075:SF5">
    <property type="entry name" value="3-HYDROXYBUTYRYL-COA DEHYDROGENASE"/>
    <property type="match status" value="1"/>
</dbReference>
<evidence type="ECO:0000256" key="1">
    <source>
        <dbReference type="ARBA" id="ARBA00023002"/>
    </source>
</evidence>
<dbReference type="RefSeq" id="WP_261934454.1">
    <property type="nucleotide sequence ID" value="NZ_AP018817.1"/>
</dbReference>
<accession>A0ABM7FXW7</accession>
<dbReference type="PANTHER" id="PTHR48075">
    <property type="entry name" value="3-HYDROXYACYL-COA DEHYDROGENASE FAMILY PROTEIN"/>
    <property type="match status" value="1"/>
</dbReference>
<evidence type="ECO:0000313" key="4">
    <source>
        <dbReference type="EMBL" id="BBF69990.1"/>
    </source>
</evidence>
<feature type="domain" description="3-hydroxyacyl-CoA dehydrogenase C-terminal" evidence="2">
    <location>
        <begin position="393"/>
        <end position="470"/>
    </location>
</feature>
<name>A0ABM7FXW7_9SPHN</name>
<dbReference type="InterPro" id="IPR008927">
    <property type="entry name" value="6-PGluconate_DH-like_C_sf"/>
</dbReference>
<gene>
    <name evidence="4" type="primary">paaH</name>
    <name evidence="4" type="ORF">SBA_ch1_21900</name>
</gene>
<dbReference type="SUPFAM" id="SSF48179">
    <property type="entry name" value="6-phosphogluconate dehydrogenase C-terminal domain-like"/>
    <property type="match status" value="2"/>
</dbReference>
<feature type="domain" description="3-hydroxyacyl-CoA dehydrogenase C-terminal" evidence="2">
    <location>
        <begin position="188"/>
        <end position="284"/>
    </location>
</feature>